<evidence type="ECO:0000256" key="5">
    <source>
        <dbReference type="SAM" id="SignalP"/>
    </source>
</evidence>
<dbReference type="Pfam" id="PF14289">
    <property type="entry name" value="DUF4369"/>
    <property type="match status" value="1"/>
</dbReference>
<evidence type="ECO:0000256" key="1">
    <source>
        <dbReference type="ARBA" id="ARBA00004196"/>
    </source>
</evidence>
<comment type="caution">
    <text evidence="8">The sequence shown here is derived from an EMBL/GenBank/DDBJ whole genome shotgun (WGS) entry which is preliminary data.</text>
</comment>
<organism evidence="8 9">
    <name type="scientific">Chitinophaga silvisoli</name>
    <dbReference type="NCBI Taxonomy" id="2291814"/>
    <lineage>
        <taxon>Bacteria</taxon>
        <taxon>Pseudomonadati</taxon>
        <taxon>Bacteroidota</taxon>
        <taxon>Chitinophagia</taxon>
        <taxon>Chitinophagales</taxon>
        <taxon>Chitinophagaceae</taxon>
        <taxon>Chitinophaga</taxon>
    </lineage>
</organism>
<feature type="chain" id="PRO_5017832802" evidence="5">
    <location>
        <begin position="23"/>
        <end position="371"/>
    </location>
</feature>
<evidence type="ECO:0000256" key="4">
    <source>
        <dbReference type="ARBA" id="ARBA00023284"/>
    </source>
</evidence>
<dbReference type="InterPro" id="IPR036249">
    <property type="entry name" value="Thioredoxin-like_sf"/>
</dbReference>
<dbReference type="OrthoDB" id="637389at2"/>
<name>A0A3E1NVJ0_9BACT</name>
<reference evidence="8 9" key="1">
    <citation type="submission" date="2018-08" db="EMBL/GenBank/DDBJ databases">
        <title>Chitinophaga sp. K20C18050901, a novel bacterium isolated from forest soil.</title>
        <authorList>
            <person name="Wang C."/>
        </authorList>
    </citation>
    <scope>NUCLEOTIDE SEQUENCE [LARGE SCALE GENOMIC DNA]</scope>
    <source>
        <strain evidence="8 9">K20C18050901</strain>
    </source>
</reference>
<dbReference type="SUPFAM" id="SSF52833">
    <property type="entry name" value="Thioredoxin-like"/>
    <property type="match status" value="1"/>
</dbReference>
<dbReference type="GO" id="GO:0016209">
    <property type="term" value="F:antioxidant activity"/>
    <property type="evidence" value="ECO:0007669"/>
    <property type="project" value="InterPro"/>
</dbReference>
<dbReference type="PROSITE" id="PS51257">
    <property type="entry name" value="PROKAR_LIPOPROTEIN"/>
    <property type="match status" value="1"/>
</dbReference>
<dbReference type="GO" id="GO:0030313">
    <property type="term" value="C:cell envelope"/>
    <property type="evidence" value="ECO:0007669"/>
    <property type="project" value="UniProtKB-SubCell"/>
</dbReference>
<protein>
    <submittedName>
        <fullName evidence="8">AhpC/TSA family protein</fullName>
    </submittedName>
</protein>
<sequence>MPFRYCSLPILTAGLLFLAACRQTPSHITISGHIEGLEDSILYLGIPKEDAYDTFDNSDYYDSEVIRYVPIKNGSFSWSQSAEGPRHIVLKLGAHRISLFTGNTDIQIQGGKDSLGNLRITGSAPQQEFEAFKQSMAKIWKQERYLGGILSKVSDTNYIKEITPQYDAVVALHKLKTAQFIADHPGSIVSVALIRELTYDGDPTYLDSLFHLLTPEVLTSREGKYLQEKIGVLKRGAVGQVFRDFVQTDENGDTVRLADFKGKYLLIYYWEGYGKEENLDVLRLYNCYKKMGFTVLGVFMGEDKAGWKDVINYYGLPWKQVSDLEGMHGSLAREYGIIHIPNNFLLDPKGVIIGRSMSMEELEKKLCEIGR</sequence>
<feature type="domain" description="DUF4369" evidence="7">
    <location>
        <begin position="29"/>
        <end position="129"/>
    </location>
</feature>
<evidence type="ECO:0000256" key="3">
    <source>
        <dbReference type="ARBA" id="ARBA00023157"/>
    </source>
</evidence>
<keyword evidence="3" id="KW-1015">Disulfide bond</keyword>
<dbReference type="GO" id="GO:0017004">
    <property type="term" value="P:cytochrome complex assembly"/>
    <property type="evidence" value="ECO:0007669"/>
    <property type="project" value="UniProtKB-KW"/>
</dbReference>
<dbReference type="CDD" id="cd02966">
    <property type="entry name" value="TlpA_like_family"/>
    <property type="match status" value="1"/>
</dbReference>
<dbReference type="Gene3D" id="3.40.30.10">
    <property type="entry name" value="Glutaredoxin"/>
    <property type="match status" value="1"/>
</dbReference>
<evidence type="ECO:0000313" key="8">
    <source>
        <dbReference type="EMBL" id="RFM31788.1"/>
    </source>
</evidence>
<dbReference type="EMBL" id="QTJV01000012">
    <property type="protein sequence ID" value="RFM31788.1"/>
    <property type="molecule type" value="Genomic_DNA"/>
</dbReference>
<dbReference type="Proteomes" id="UP000261174">
    <property type="component" value="Unassembled WGS sequence"/>
</dbReference>
<dbReference type="GO" id="GO:0016491">
    <property type="term" value="F:oxidoreductase activity"/>
    <property type="evidence" value="ECO:0007669"/>
    <property type="project" value="InterPro"/>
</dbReference>
<dbReference type="RefSeq" id="WP_116856496.1">
    <property type="nucleotide sequence ID" value="NZ_QTJV01000012.1"/>
</dbReference>
<proteinExistence type="predicted"/>
<keyword evidence="4" id="KW-0676">Redox-active center</keyword>
<dbReference type="AlphaFoldDB" id="A0A3E1NVJ0"/>
<comment type="subcellular location">
    <subcellularLocation>
        <location evidence="1">Cell envelope</location>
    </subcellularLocation>
</comment>
<dbReference type="InterPro" id="IPR000866">
    <property type="entry name" value="AhpC/TSA"/>
</dbReference>
<evidence type="ECO:0000313" key="9">
    <source>
        <dbReference type="Proteomes" id="UP000261174"/>
    </source>
</evidence>
<dbReference type="Pfam" id="PF00578">
    <property type="entry name" value="AhpC-TSA"/>
    <property type="match status" value="1"/>
</dbReference>
<feature type="signal peptide" evidence="5">
    <location>
        <begin position="1"/>
        <end position="22"/>
    </location>
</feature>
<dbReference type="PANTHER" id="PTHR42852">
    <property type="entry name" value="THIOL:DISULFIDE INTERCHANGE PROTEIN DSBE"/>
    <property type="match status" value="1"/>
</dbReference>
<evidence type="ECO:0000259" key="7">
    <source>
        <dbReference type="Pfam" id="PF14289"/>
    </source>
</evidence>
<dbReference type="InterPro" id="IPR050553">
    <property type="entry name" value="Thioredoxin_ResA/DsbE_sf"/>
</dbReference>
<feature type="domain" description="Alkyl hydroperoxide reductase subunit C/ Thiol specific antioxidant" evidence="6">
    <location>
        <begin position="238"/>
        <end position="352"/>
    </location>
</feature>
<accession>A0A3E1NVJ0</accession>
<dbReference type="PANTHER" id="PTHR42852:SF6">
    <property type="entry name" value="THIOL:DISULFIDE INTERCHANGE PROTEIN DSBE"/>
    <property type="match status" value="1"/>
</dbReference>
<keyword evidence="9" id="KW-1185">Reference proteome</keyword>
<gene>
    <name evidence="8" type="ORF">DXN04_26865</name>
</gene>
<dbReference type="InterPro" id="IPR025380">
    <property type="entry name" value="DUF4369"/>
</dbReference>
<evidence type="ECO:0000256" key="2">
    <source>
        <dbReference type="ARBA" id="ARBA00022748"/>
    </source>
</evidence>
<keyword evidence="5" id="KW-0732">Signal</keyword>
<evidence type="ECO:0000259" key="6">
    <source>
        <dbReference type="Pfam" id="PF00578"/>
    </source>
</evidence>
<keyword evidence="2" id="KW-0201">Cytochrome c-type biogenesis</keyword>